<evidence type="ECO:0000259" key="2">
    <source>
        <dbReference type="Pfam" id="PF20415"/>
    </source>
</evidence>
<feature type="domain" description="DUF6699" evidence="2">
    <location>
        <begin position="68"/>
        <end position="207"/>
    </location>
</feature>
<proteinExistence type="predicted"/>
<gene>
    <name evidence="3" type="ORF">AAF712_006136</name>
</gene>
<accession>A0ABR2ZZI6</accession>
<evidence type="ECO:0000313" key="4">
    <source>
        <dbReference type="Proteomes" id="UP001437256"/>
    </source>
</evidence>
<protein>
    <recommendedName>
        <fullName evidence="2">DUF6699 domain-containing protein</fullName>
    </recommendedName>
</protein>
<feature type="compositionally biased region" description="Basic and acidic residues" evidence="1">
    <location>
        <begin position="1"/>
        <end position="10"/>
    </location>
</feature>
<evidence type="ECO:0000256" key="1">
    <source>
        <dbReference type="SAM" id="MobiDB-lite"/>
    </source>
</evidence>
<sequence length="219" mass="23872">MAPKTVRFEADTVVAPPPVGTTSATESRSSPAVTSSTPSSESEPATVDDQGHDSIIHDVLRYKSPPQLTFDVSKNPDTLSLLRKEVSTQGALVDTAITPPRHHLVLRNKYLVWDLEIQSSASTDDGDAFVSVEKLLQGLHTALQVRVTDGELRRAQKGEAVEAAFSERCKAAEREHGPGAGEEERRQGIKRVDFLEGHLRFFGLASTPEPGVFKFTVKK</sequence>
<dbReference type="Pfam" id="PF20415">
    <property type="entry name" value="DUF6699"/>
    <property type="match status" value="1"/>
</dbReference>
<organism evidence="3 4">
    <name type="scientific">Marasmius tenuissimus</name>
    <dbReference type="NCBI Taxonomy" id="585030"/>
    <lineage>
        <taxon>Eukaryota</taxon>
        <taxon>Fungi</taxon>
        <taxon>Dikarya</taxon>
        <taxon>Basidiomycota</taxon>
        <taxon>Agaricomycotina</taxon>
        <taxon>Agaricomycetes</taxon>
        <taxon>Agaricomycetidae</taxon>
        <taxon>Agaricales</taxon>
        <taxon>Marasmiineae</taxon>
        <taxon>Marasmiaceae</taxon>
        <taxon>Marasmius</taxon>
    </lineage>
</organism>
<feature type="compositionally biased region" description="Low complexity" evidence="1">
    <location>
        <begin position="25"/>
        <end position="47"/>
    </location>
</feature>
<dbReference type="Proteomes" id="UP001437256">
    <property type="component" value="Unassembled WGS sequence"/>
</dbReference>
<evidence type="ECO:0000313" key="3">
    <source>
        <dbReference type="EMBL" id="KAL0066745.1"/>
    </source>
</evidence>
<reference evidence="3 4" key="1">
    <citation type="submission" date="2024-05" db="EMBL/GenBank/DDBJ databases">
        <title>A draft genome resource for the thread blight pathogen Marasmius tenuissimus strain MS-2.</title>
        <authorList>
            <person name="Yulfo-Soto G.E."/>
            <person name="Baruah I.K."/>
            <person name="Amoako-Attah I."/>
            <person name="Bukari Y."/>
            <person name="Meinhardt L.W."/>
            <person name="Bailey B.A."/>
            <person name="Cohen S.P."/>
        </authorList>
    </citation>
    <scope>NUCLEOTIDE SEQUENCE [LARGE SCALE GENOMIC DNA]</scope>
    <source>
        <strain evidence="3 4">MS-2</strain>
    </source>
</reference>
<dbReference type="InterPro" id="IPR046522">
    <property type="entry name" value="DUF6699"/>
</dbReference>
<name>A0ABR2ZZI6_9AGAR</name>
<dbReference type="EMBL" id="JBBXMP010000032">
    <property type="protein sequence ID" value="KAL0066745.1"/>
    <property type="molecule type" value="Genomic_DNA"/>
</dbReference>
<keyword evidence="4" id="KW-1185">Reference proteome</keyword>
<comment type="caution">
    <text evidence="3">The sequence shown here is derived from an EMBL/GenBank/DDBJ whole genome shotgun (WGS) entry which is preliminary data.</text>
</comment>
<feature type="region of interest" description="Disordered" evidence="1">
    <location>
        <begin position="1"/>
        <end position="51"/>
    </location>
</feature>